<dbReference type="PROSITE" id="PS00383">
    <property type="entry name" value="TYR_PHOSPHATASE_1"/>
    <property type="match status" value="1"/>
</dbReference>
<dbReference type="RefSeq" id="WP_012240853.1">
    <property type="nucleotide sequence ID" value="NC_010162.1"/>
</dbReference>
<dbReference type="PANTHER" id="PTHR47216">
    <property type="match status" value="1"/>
</dbReference>
<dbReference type="InterPro" id="IPR029021">
    <property type="entry name" value="Prot-tyrosine_phosphatase-like"/>
</dbReference>
<dbReference type="Pfam" id="PF22784">
    <property type="entry name" value="PTP-SAK"/>
    <property type="match status" value="1"/>
</dbReference>
<evidence type="ECO:0000259" key="3">
    <source>
        <dbReference type="PROSITE" id="PS50056"/>
    </source>
</evidence>
<dbReference type="SMART" id="SM00195">
    <property type="entry name" value="DSPc"/>
    <property type="match status" value="1"/>
</dbReference>
<dbReference type="InterPro" id="IPR000387">
    <property type="entry name" value="Tyr_Pase_dom"/>
</dbReference>
<evidence type="ECO:0000313" key="5">
    <source>
        <dbReference type="Proteomes" id="UP000002139"/>
    </source>
</evidence>
<evidence type="ECO:0000313" key="4">
    <source>
        <dbReference type="EMBL" id="CAN98414.1"/>
    </source>
</evidence>
<dbReference type="SUPFAM" id="SSF52799">
    <property type="entry name" value="(Phosphotyrosine protein) phosphatases II"/>
    <property type="match status" value="1"/>
</dbReference>
<protein>
    <recommendedName>
        <fullName evidence="3">Tyrosine specific protein phosphatases domain-containing protein</fullName>
    </recommendedName>
</protein>
<dbReference type="PANTHER" id="PTHR47216:SF4">
    <property type="entry name" value="OS01G0859400 PROTEIN"/>
    <property type="match status" value="1"/>
</dbReference>
<dbReference type="EMBL" id="AM746676">
    <property type="protein sequence ID" value="CAN98414.1"/>
    <property type="molecule type" value="Genomic_DNA"/>
</dbReference>
<dbReference type="Gene3D" id="3.90.190.10">
    <property type="entry name" value="Protein tyrosine phosphatase superfamily"/>
    <property type="match status" value="1"/>
</dbReference>
<dbReference type="InterPro" id="IPR016130">
    <property type="entry name" value="Tyr_Pase_AS"/>
</dbReference>
<dbReference type="HOGENOM" id="CLU_1089169_0_0_7"/>
<organism evidence="4 5">
    <name type="scientific">Sorangium cellulosum (strain So ce56)</name>
    <name type="common">Polyangium cellulosum (strain So ce56)</name>
    <dbReference type="NCBI Taxonomy" id="448385"/>
    <lineage>
        <taxon>Bacteria</taxon>
        <taxon>Pseudomonadati</taxon>
        <taxon>Myxococcota</taxon>
        <taxon>Polyangia</taxon>
        <taxon>Polyangiales</taxon>
        <taxon>Polyangiaceae</taxon>
        <taxon>Sorangium</taxon>
    </lineage>
</organism>
<dbReference type="OrthoDB" id="194849at2"/>
<feature type="domain" description="Tyrosine specific protein phosphatases" evidence="3">
    <location>
        <begin position="158"/>
        <end position="212"/>
    </location>
</feature>
<dbReference type="BioCyc" id="SCEL448385:SCE_RS42230-MONOMER"/>
<dbReference type="AlphaFoldDB" id="A9FND6"/>
<name>A9FND6_SORC5</name>
<dbReference type="GO" id="GO:0016791">
    <property type="term" value="F:phosphatase activity"/>
    <property type="evidence" value="ECO:0007669"/>
    <property type="project" value="UniProtKB-ARBA"/>
</dbReference>
<dbReference type="InterPro" id="IPR057023">
    <property type="entry name" value="PTP-SAK"/>
</dbReference>
<dbReference type="Proteomes" id="UP000002139">
    <property type="component" value="Chromosome"/>
</dbReference>
<dbReference type="InterPro" id="IPR020422">
    <property type="entry name" value="TYR_PHOSPHATASE_DUAL_dom"/>
</dbReference>
<gene>
    <name evidence="4" type="ordered locus">sce8244</name>
</gene>
<sequence length="224" mass="24213">MRYGSLFIALSASILWLAVVAGGAGLALLWPALSFALVGAAYLARKPALLGKRVDGTLAWWACLLFAPYFLLTWSIWHGERLLGREDCANEVVPGLWVGRRPRGQELPEGVRMIVDLTAEFPAAAAMRRHPGYLCVPVLDGAAPEAGALRELIHRLHGREAIYLHCASGHGRSATIAAALLLNRGLAASVSEAEAQLRLRRPGIRLNAAQRRSLEGMPTRREGG</sequence>
<dbReference type="STRING" id="448385.sce8244"/>
<keyword evidence="2" id="KW-0472">Membrane</keyword>
<dbReference type="eggNOG" id="COG2453">
    <property type="taxonomic scope" value="Bacteria"/>
</dbReference>
<accession>A9FND6</accession>
<proteinExistence type="predicted"/>
<evidence type="ECO:0000256" key="2">
    <source>
        <dbReference type="SAM" id="Phobius"/>
    </source>
</evidence>
<dbReference type="KEGG" id="scl:sce8244"/>
<feature type="transmembrane region" description="Helical" evidence="2">
    <location>
        <begin position="58"/>
        <end position="77"/>
    </location>
</feature>
<evidence type="ECO:0000256" key="1">
    <source>
        <dbReference type="ARBA" id="ARBA00022801"/>
    </source>
</evidence>
<reference evidence="4 5" key="1">
    <citation type="journal article" date="2007" name="Nat. Biotechnol.">
        <title>Complete genome sequence of the myxobacterium Sorangium cellulosum.</title>
        <authorList>
            <person name="Schneiker S."/>
            <person name="Perlova O."/>
            <person name="Kaiser O."/>
            <person name="Gerth K."/>
            <person name="Alici A."/>
            <person name="Altmeyer M.O."/>
            <person name="Bartels D."/>
            <person name="Bekel T."/>
            <person name="Beyer S."/>
            <person name="Bode E."/>
            <person name="Bode H.B."/>
            <person name="Bolten C.J."/>
            <person name="Choudhuri J.V."/>
            <person name="Doss S."/>
            <person name="Elnakady Y.A."/>
            <person name="Frank B."/>
            <person name="Gaigalat L."/>
            <person name="Goesmann A."/>
            <person name="Groeger C."/>
            <person name="Gross F."/>
            <person name="Jelsbak L."/>
            <person name="Jelsbak L."/>
            <person name="Kalinowski J."/>
            <person name="Kegler C."/>
            <person name="Knauber T."/>
            <person name="Konietzny S."/>
            <person name="Kopp M."/>
            <person name="Krause L."/>
            <person name="Krug D."/>
            <person name="Linke B."/>
            <person name="Mahmud T."/>
            <person name="Martinez-Arias R."/>
            <person name="McHardy A.C."/>
            <person name="Merai M."/>
            <person name="Meyer F."/>
            <person name="Mormann S."/>
            <person name="Munoz-Dorado J."/>
            <person name="Perez J."/>
            <person name="Pradella S."/>
            <person name="Rachid S."/>
            <person name="Raddatz G."/>
            <person name="Rosenau F."/>
            <person name="Rueckert C."/>
            <person name="Sasse F."/>
            <person name="Scharfe M."/>
            <person name="Schuster S.C."/>
            <person name="Suen G."/>
            <person name="Treuner-Lange A."/>
            <person name="Velicer G.J."/>
            <person name="Vorholter F.-J."/>
            <person name="Weissman K.J."/>
            <person name="Welch R.D."/>
            <person name="Wenzel S.C."/>
            <person name="Whitworth D.E."/>
            <person name="Wilhelm S."/>
            <person name="Wittmann C."/>
            <person name="Bloecker H."/>
            <person name="Puehler A."/>
            <person name="Mueller R."/>
        </authorList>
    </citation>
    <scope>NUCLEOTIDE SEQUENCE [LARGE SCALE GENOMIC DNA]</scope>
    <source>
        <strain evidence="5">So ce56</strain>
    </source>
</reference>
<keyword evidence="2" id="KW-0812">Transmembrane</keyword>
<keyword evidence="1 4" id="KW-0378">Hydrolase</keyword>
<keyword evidence="2" id="KW-1133">Transmembrane helix</keyword>
<keyword evidence="5" id="KW-1185">Reference proteome</keyword>
<dbReference type="PROSITE" id="PS50056">
    <property type="entry name" value="TYR_PHOSPHATASE_2"/>
    <property type="match status" value="1"/>
</dbReference>